<dbReference type="SUPFAM" id="SSF49354">
    <property type="entry name" value="PapD-like"/>
    <property type="match status" value="1"/>
</dbReference>
<dbReference type="InterPro" id="IPR036322">
    <property type="entry name" value="WD40_repeat_dom_sf"/>
</dbReference>
<dbReference type="OrthoDB" id="693409at2759"/>
<dbReference type="Gramene" id="TraesPARA_EIv1.0_2491660.2">
    <property type="protein sequence ID" value="TraesPARA_EIv1.0_2491660.2.CDS"/>
    <property type="gene ID" value="TraesPARA_EIv1.0_2491660"/>
</dbReference>
<dbReference type="FunFam" id="1.10.510.10:FF:000870">
    <property type="entry name" value="OSJNBa0016N04.16-like protein"/>
    <property type="match status" value="1"/>
</dbReference>
<protein>
    <recommendedName>
        <fullName evidence="13">Protein kinase domain-containing protein</fullName>
    </recommendedName>
</protein>
<dbReference type="InterPro" id="IPR019775">
    <property type="entry name" value="WD40_repeat_CS"/>
</dbReference>
<keyword evidence="4 8" id="KW-0547">Nucleotide-binding</keyword>
<dbReference type="InterPro" id="IPR020472">
    <property type="entry name" value="WD40_PAC1"/>
</dbReference>
<name>A0A3B6SUZ2_WHEAT</name>
<dbReference type="Pfam" id="PF00400">
    <property type="entry name" value="WD40"/>
    <property type="match status" value="4"/>
</dbReference>
<dbReference type="InterPro" id="IPR015943">
    <property type="entry name" value="WD40/YVTN_repeat-like_dom_sf"/>
</dbReference>
<dbReference type="Gramene" id="TraesCS7B02G462900.3">
    <property type="protein sequence ID" value="TraesCS7B02G462900.3"/>
    <property type="gene ID" value="TraesCS7B02G462900"/>
</dbReference>
<accession>A0A3B6SUZ2</accession>
<evidence type="ECO:0000259" key="9">
    <source>
        <dbReference type="PROSITE" id="PS50011"/>
    </source>
</evidence>
<dbReference type="PANTHER" id="PTHR45707">
    <property type="entry name" value="C2 CALCIUM/LIPID-BINDING PLANT PHOSPHORIBOSYLTRANSFERASE FAMILY PROTEIN"/>
    <property type="match status" value="1"/>
</dbReference>
<dbReference type="InterPro" id="IPR017441">
    <property type="entry name" value="Protein_kinase_ATP_BS"/>
</dbReference>
<dbReference type="InterPro" id="IPR008271">
    <property type="entry name" value="Ser/Thr_kinase_AS"/>
</dbReference>
<dbReference type="GO" id="GO:0004672">
    <property type="term" value="F:protein kinase activity"/>
    <property type="evidence" value="ECO:0007669"/>
    <property type="project" value="InterPro"/>
</dbReference>
<dbReference type="Gene3D" id="2.60.40.10">
    <property type="entry name" value="Immunoglobulins"/>
    <property type="match status" value="1"/>
</dbReference>
<dbReference type="InterPro" id="IPR008962">
    <property type="entry name" value="PapD-like_sf"/>
</dbReference>
<feature type="repeat" description="WD" evidence="7">
    <location>
        <begin position="644"/>
        <end position="687"/>
    </location>
</feature>
<dbReference type="PROSITE" id="PS50294">
    <property type="entry name" value="WD_REPEATS_REGION"/>
    <property type="match status" value="2"/>
</dbReference>
<keyword evidence="6 8" id="KW-0067">ATP-binding</keyword>
<evidence type="ECO:0000259" key="10">
    <source>
        <dbReference type="PROSITE" id="PS50202"/>
    </source>
</evidence>
<dbReference type="Gramene" id="TraesSYM7B03G04311350.3">
    <property type="protein sequence ID" value="TraesSYM7B03G04311350.3"/>
    <property type="gene ID" value="TraesSYM7B03G04311350"/>
</dbReference>
<dbReference type="GO" id="GO:0005524">
    <property type="term" value="F:ATP binding"/>
    <property type="evidence" value="ECO:0007669"/>
    <property type="project" value="UniProtKB-UniRule"/>
</dbReference>
<dbReference type="Gene3D" id="2.130.10.10">
    <property type="entry name" value="YVTN repeat-like/Quinoprotein amine dehydrogenase"/>
    <property type="match status" value="1"/>
</dbReference>
<evidence type="ECO:0000313" key="12">
    <source>
        <dbReference type="Proteomes" id="UP000019116"/>
    </source>
</evidence>
<reference evidence="11" key="1">
    <citation type="submission" date="2018-08" db="EMBL/GenBank/DDBJ databases">
        <authorList>
            <person name="Rossello M."/>
        </authorList>
    </citation>
    <scope>NUCLEOTIDE SEQUENCE [LARGE SCALE GENOMIC DNA]</scope>
    <source>
        <strain evidence="11">cv. Chinese Spring</strain>
    </source>
</reference>
<evidence type="ECO:0000313" key="11">
    <source>
        <dbReference type="EnsemblPlants" id="TraesCS7B02G462900.3"/>
    </source>
</evidence>
<keyword evidence="1 7" id="KW-0853">WD repeat</keyword>
<dbReference type="GO" id="GO:0006891">
    <property type="term" value="P:intra-Golgi vesicle-mediated transport"/>
    <property type="evidence" value="ECO:0000318"/>
    <property type="project" value="GO_Central"/>
</dbReference>
<proteinExistence type="predicted"/>
<evidence type="ECO:0000256" key="1">
    <source>
        <dbReference type="ARBA" id="ARBA00022574"/>
    </source>
</evidence>
<dbReference type="InterPro" id="IPR011009">
    <property type="entry name" value="Kinase-like_dom_sf"/>
</dbReference>
<dbReference type="PROSITE" id="PS00107">
    <property type="entry name" value="PROTEIN_KINASE_ATP"/>
    <property type="match status" value="1"/>
</dbReference>
<dbReference type="GO" id="GO:0006888">
    <property type="term" value="P:endoplasmic reticulum to Golgi vesicle-mediated transport"/>
    <property type="evidence" value="ECO:0000318"/>
    <property type="project" value="GO_Central"/>
</dbReference>
<dbReference type="PROSITE" id="PS00108">
    <property type="entry name" value="PROTEIN_KINASE_ST"/>
    <property type="match status" value="1"/>
</dbReference>
<dbReference type="PROSITE" id="PS50202">
    <property type="entry name" value="MSP"/>
    <property type="match status" value="1"/>
</dbReference>
<dbReference type="EnsemblPlants" id="TraesCS7B02G462900.3">
    <property type="protein sequence ID" value="TraesCS7B02G462900.3"/>
    <property type="gene ID" value="TraesCS7B02G462900"/>
</dbReference>
<dbReference type="GO" id="GO:0006890">
    <property type="term" value="P:retrograde vesicle-mediated transport, Golgi to endoplasmic reticulum"/>
    <property type="evidence" value="ECO:0000318"/>
    <property type="project" value="GO_Central"/>
</dbReference>
<dbReference type="InterPro" id="IPR000719">
    <property type="entry name" value="Prot_kinase_dom"/>
</dbReference>
<dbReference type="Proteomes" id="UP000019116">
    <property type="component" value="Chromosome 7B"/>
</dbReference>
<organism evidence="11">
    <name type="scientific">Triticum aestivum</name>
    <name type="common">Wheat</name>
    <dbReference type="NCBI Taxonomy" id="4565"/>
    <lineage>
        <taxon>Eukaryota</taxon>
        <taxon>Viridiplantae</taxon>
        <taxon>Streptophyta</taxon>
        <taxon>Embryophyta</taxon>
        <taxon>Tracheophyta</taxon>
        <taxon>Spermatophyta</taxon>
        <taxon>Magnoliopsida</taxon>
        <taxon>Liliopsida</taxon>
        <taxon>Poales</taxon>
        <taxon>Poaceae</taxon>
        <taxon>BOP clade</taxon>
        <taxon>Pooideae</taxon>
        <taxon>Triticodae</taxon>
        <taxon>Triticeae</taxon>
        <taxon>Triticinae</taxon>
        <taxon>Triticum</taxon>
    </lineage>
</organism>
<feature type="domain" description="Protein kinase" evidence="9">
    <location>
        <begin position="34"/>
        <end position="331"/>
    </location>
</feature>
<dbReference type="SMART" id="SM00220">
    <property type="entry name" value="S_TKc"/>
    <property type="match status" value="1"/>
</dbReference>
<dbReference type="SUPFAM" id="SSF50978">
    <property type="entry name" value="WD40 repeat-like"/>
    <property type="match status" value="1"/>
</dbReference>
<dbReference type="SUPFAM" id="SSF56112">
    <property type="entry name" value="Protein kinase-like (PK-like)"/>
    <property type="match status" value="1"/>
</dbReference>
<evidence type="ECO:0000256" key="3">
    <source>
        <dbReference type="ARBA" id="ARBA00022737"/>
    </source>
</evidence>
<dbReference type="InterPro" id="IPR001680">
    <property type="entry name" value="WD40_rpt"/>
</dbReference>
<dbReference type="AlphaFoldDB" id="A0A3B6SUZ2"/>
<keyword evidence="12" id="KW-1185">Reference proteome</keyword>
<dbReference type="SMART" id="SM00320">
    <property type="entry name" value="WD40"/>
    <property type="match status" value="6"/>
</dbReference>
<dbReference type="SMR" id="A0A3B6SUZ2"/>
<dbReference type="PROSITE" id="PS00678">
    <property type="entry name" value="WD_REPEATS_1"/>
    <property type="match status" value="1"/>
</dbReference>
<feature type="domain" description="MSP" evidence="10">
    <location>
        <begin position="330"/>
        <end position="452"/>
    </location>
</feature>
<gene>
    <name evidence="11" type="primary">LOC123156652</name>
</gene>
<reference evidence="11" key="2">
    <citation type="submission" date="2018-10" db="UniProtKB">
        <authorList>
            <consortium name="EnsemblPlants"/>
        </authorList>
    </citation>
    <scope>IDENTIFICATION</scope>
</reference>
<dbReference type="Gramene" id="TraesARI7B03G04016440.5">
    <property type="protein sequence ID" value="TraesARI7B03G04016440.5"/>
    <property type="gene ID" value="TraesARI7B03G04016440"/>
</dbReference>
<evidence type="ECO:0000256" key="8">
    <source>
        <dbReference type="PROSITE-ProRule" id="PRU10141"/>
    </source>
</evidence>
<evidence type="ECO:0008006" key="13">
    <source>
        <dbReference type="Google" id="ProtNLM"/>
    </source>
</evidence>
<dbReference type="Pfam" id="PF00635">
    <property type="entry name" value="Motile_Sperm"/>
    <property type="match status" value="1"/>
</dbReference>
<keyword evidence="3" id="KW-0677">Repeat</keyword>
<feature type="repeat" description="WD" evidence="7">
    <location>
        <begin position="601"/>
        <end position="643"/>
    </location>
</feature>
<evidence type="ECO:0000256" key="4">
    <source>
        <dbReference type="ARBA" id="ARBA00022741"/>
    </source>
</evidence>
<dbReference type="PROSITE" id="PS50011">
    <property type="entry name" value="PROTEIN_KINASE_DOM"/>
    <property type="match status" value="1"/>
</dbReference>
<evidence type="ECO:0000256" key="7">
    <source>
        <dbReference type="PROSITE-ProRule" id="PRU00221"/>
    </source>
</evidence>
<dbReference type="STRING" id="4565.A0A3B6SUZ2"/>
<evidence type="ECO:0000256" key="5">
    <source>
        <dbReference type="ARBA" id="ARBA00022777"/>
    </source>
</evidence>
<dbReference type="GO" id="GO:0030126">
    <property type="term" value="C:COPI vesicle coat"/>
    <property type="evidence" value="ECO:0000318"/>
    <property type="project" value="GO_Central"/>
</dbReference>
<dbReference type="GeneID" id="123156652"/>
<dbReference type="CDD" id="cd00200">
    <property type="entry name" value="WD40"/>
    <property type="match status" value="1"/>
</dbReference>
<feature type="binding site" evidence="8">
    <location>
        <position position="63"/>
    </location>
    <ligand>
        <name>ATP</name>
        <dbReference type="ChEBI" id="CHEBI:30616"/>
    </ligand>
</feature>
<keyword evidence="5" id="KW-0418">Kinase</keyword>
<dbReference type="GO" id="GO:0006886">
    <property type="term" value="P:intracellular protein transport"/>
    <property type="evidence" value="ECO:0000318"/>
    <property type="project" value="GO_Central"/>
</dbReference>
<dbReference type="PANTHER" id="PTHR45707:SF81">
    <property type="entry name" value="PROTEIN KINASE DOMAIN-CONTAINING PROTEIN"/>
    <property type="match status" value="1"/>
</dbReference>
<sequence length="784" mass="89228">MSGKYDVWENKLQNPNATPISLPLEFLKAITHDFSAESELGEGGYGVVYKGVLQSGKIIAVKKLFEIRLKDETFQNEVRYLMGIKHQHIVQLVGYCAESTWEAIEQPSGSGNHIFAEIPKRLLCFEYVCNKGLDKYISDESLGLEWNMRYKIIKGICSGLYFLHEECRIVHLDLKPENILMDAAMIPKIADFGLSRIFGKQQSRIITDSRAGTRGYMAPEYQFQGVVSIKADIFSFGVIIIEIMAGRRDYPFFQQGSPKSVDTSFQYFKEKVLRIWRNKFLATSKFTSVAKYMQQVEQCITISLKCVDPDTAKRPTAKDIIKMLYAADQFLDIHPLELQFPFESNKLMTCSLHLTNNTDENVVFRLMEKRHNFFCLPQYGVVPPRSTYILVVTADKKDNLPKERDTDLILHHSTSAKYIKPFRRLYDCDQYLEETEELGNVVQKLTLKAVYAMDGEPTCEIDPPLIKIISVEETDVKLYALEANQIEPWIITGHADGCVDIWNCNTQKSMRLINVSRAIVCSVKFIERKCWFLAGSTDGLISVYKYNRTTKVQATTRFIAHEDSYSIRSLAVHATQPYVLSSCGTHIKLWDWDQNWKCRQTFEAQSTVNQVAFNPKDANSFASASDDHTVKIWSIDSSEPKYTLSGHLGGVNCLNFFTSNDQQYLITGSDDKTAKIWDMQKRMCVDTLKAFMSPVISSISHPCLPFLITGTRDGAIHLWNSTTFRLERILNIGCHREVRGLVALVGSRRVMIGHDSAVSMLEIHDEVPVDTKGKMKVPNVSDKN</sequence>
<dbReference type="Gramene" id="TraesCS7B03G1245500.1">
    <property type="protein sequence ID" value="TraesCS7B03G1245500.1.CDS"/>
    <property type="gene ID" value="TraesCS7B03G1245500"/>
</dbReference>
<dbReference type="Gene3D" id="1.10.510.10">
    <property type="entry name" value="Transferase(Phosphotransferase) domain 1"/>
    <property type="match status" value="1"/>
</dbReference>
<dbReference type="RefSeq" id="XP_044430733.1">
    <property type="nucleotide sequence ID" value="XM_044574798.1"/>
</dbReference>
<dbReference type="Gramene" id="TraesPARA_EIv1.0_2491660.10">
    <property type="protein sequence ID" value="TraesPARA_EIv1.0_2491660.10.CDS"/>
    <property type="gene ID" value="TraesPARA_EIv1.0_2491660"/>
</dbReference>
<dbReference type="InterPro" id="IPR000535">
    <property type="entry name" value="MSP_dom"/>
</dbReference>
<evidence type="ECO:0000256" key="6">
    <source>
        <dbReference type="ARBA" id="ARBA00022840"/>
    </source>
</evidence>
<dbReference type="PROSITE" id="PS50082">
    <property type="entry name" value="WD_REPEATS_2"/>
    <property type="match status" value="2"/>
</dbReference>
<keyword evidence="2" id="KW-0808">Transferase</keyword>
<dbReference type="InterPro" id="IPR013783">
    <property type="entry name" value="Ig-like_fold"/>
</dbReference>
<dbReference type="Gene3D" id="3.30.200.20">
    <property type="entry name" value="Phosphorylase Kinase, domain 1"/>
    <property type="match status" value="1"/>
</dbReference>
<dbReference type="FunFam" id="3.30.200.20:FF:000465">
    <property type="entry name" value="Cysteine-rich receptor-like protein kinase 6"/>
    <property type="match status" value="1"/>
</dbReference>
<dbReference type="Pfam" id="PF00069">
    <property type="entry name" value="Pkinase"/>
    <property type="match status" value="1"/>
</dbReference>
<evidence type="ECO:0000256" key="2">
    <source>
        <dbReference type="ARBA" id="ARBA00022679"/>
    </source>
</evidence>
<dbReference type="PRINTS" id="PR00320">
    <property type="entry name" value="GPROTEINBRPT"/>
</dbReference>